<dbReference type="EMBL" id="GGEC01058197">
    <property type="protein sequence ID" value="MBX38681.1"/>
    <property type="molecule type" value="Transcribed_RNA"/>
</dbReference>
<sequence>MFFLKGLEGIEDTTGRRNAVVTLFCLSRKNHLLLGIPLK</sequence>
<dbReference type="AlphaFoldDB" id="A0A2P2N871"/>
<evidence type="ECO:0000313" key="1">
    <source>
        <dbReference type="EMBL" id="MBX38681.1"/>
    </source>
</evidence>
<reference evidence="1" key="1">
    <citation type="submission" date="2018-02" db="EMBL/GenBank/DDBJ databases">
        <title>Rhizophora mucronata_Transcriptome.</title>
        <authorList>
            <person name="Meera S.P."/>
            <person name="Sreeshan A."/>
            <person name="Augustine A."/>
        </authorList>
    </citation>
    <scope>NUCLEOTIDE SEQUENCE</scope>
    <source>
        <tissue evidence="1">Leaf</tissue>
    </source>
</reference>
<proteinExistence type="predicted"/>
<name>A0A2P2N871_RHIMU</name>
<organism evidence="1">
    <name type="scientific">Rhizophora mucronata</name>
    <name type="common">Asiatic mangrove</name>
    <dbReference type="NCBI Taxonomy" id="61149"/>
    <lineage>
        <taxon>Eukaryota</taxon>
        <taxon>Viridiplantae</taxon>
        <taxon>Streptophyta</taxon>
        <taxon>Embryophyta</taxon>
        <taxon>Tracheophyta</taxon>
        <taxon>Spermatophyta</taxon>
        <taxon>Magnoliopsida</taxon>
        <taxon>eudicotyledons</taxon>
        <taxon>Gunneridae</taxon>
        <taxon>Pentapetalae</taxon>
        <taxon>rosids</taxon>
        <taxon>fabids</taxon>
        <taxon>Malpighiales</taxon>
        <taxon>Rhizophoraceae</taxon>
        <taxon>Rhizophora</taxon>
    </lineage>
</organism>
<accession>A0A2P2N871</accession>
<protein>
    <submittedName>
        <fullName evidence="1">Uncharacterized protein</fullName>
    </submittedName>
</protein>